<sequence length="110" mass="12587">MVEREAPSDGFGSLPKRIEGQRVLDEEQGLGQDQGMYRGETNKPELHVHQTKAPGRSRRFLDNRILLLSQFTLKFSRGAPLEEPRDWFPGLSKETRHALIRIFSDEPGTK</sequence>
<feature type="region of interest" description="Disordered" evidence="1">
    <location>
        <begin position="1"/>
        <end position="54"/>
    </location>
</feature>
<evidence type="ECO:0000313" key="2">
    <source>
        <dbReference type="EMBL" id="OGD98361.1"/>
    </source>
</evidence>
<reference evidence="2 3" key="1">
    <citation type="journal article" date="2016" name="Nat. Commun.">
        <title>Thousands of microbial genomes shed light on interconnected biogeochemical processes in an aquifer system.</title>
        <authorList>
            <person name="Anantharaman K."/>
            <person name="Brown C.T."/>
            <person name="Hug L.A."/>
            <person name="Sharon I."/>
            <person name="Castelle C.J."/>
            <person name="Probst A.J."/>
            <person name="Thomas B.C."/>
            <person name="Singh A."/>
            <person name="Wilkins M.J."/>
            <person name="Karaoz U."/>
            <person name="Brodie E.L."/>
            <person name="Williams K.H."/>
            <person name="Hubbard S.S."/>
            <person name="Banfield J.F."/>
        </authorList>
    </citation>
    <scope>NUCLEOTIDE SEQUENCE [LARGE SCALE GENOMIC DNA]</scope>
</reference>
<dbReference type="Proteomes" id="UP000177039">
    <property type="component" value="Unassembled WGS sequence"/>
</dbReference>
<evidence type="ECO:0000313" key="3">
    <source>
        <dbReference type="Proteomes" id="UP000177039"/>
    </source>
</evidence>
<proteinExistence type="predicted"/>
<comment type="caution">
    <text evidence="2">The sequence shown here is derived from an EMBL/GenBank/DDBJ whole genome shotgun (WGS) entry which is preliminary data.</text>
</comment>
<evidence type="ECO:0000256" key="1">
    <source>
        <dbReference type="SAM" id="MobiDB-lite"/>
    </source>
</evidence>
<gene>
    <name evidence="2" type="ORF">A3B54_00730</name>
</gene>
<protein>
    <submittedName>
        <fullName evidence="2">Uncharacterized protein</fullName>
    </submittedName>
</protein>
<dbReference type="AlphaFoldDB" id="A0A1F5H2N2"/>
<dbReference type="EMBL" id="MFBT01000038">
    <property type="protein sequence ID" value="OGD98361.1"/>
    <property type="molecule type" value="Genomic_DNA"/>
</dbReference>
<feature type="compositionally biased region" description="Basic and acidic residues" evidence="1">
    <location>
        <begin position="16"/>
        <end position="25"/>
    </location>
</feature>
<name>A0A1F5H2N2_9BACT</name>
<organism evidence="2 3">
    <name type="scientific">Candidatus Curtissbacteria bacterium RIFCSPLOWO2_01_FULL_42_50</name>
    <dbReference type="NCBI Taxonomy" id="1797730"/>
    <lineage>
        <taxon>Bacteria</taxon>
        <taxon>Candidatus Curtissiibacteriota</taxon>
    </lineage>
</organism>
<accession>A0A1F5H2N2</accession>